<feature type="compositionally biased region" description="Acidic residues" evidence="1">
    <location>
        <begin position="49"/>
        <end position="59"/>
    </location>
</feature>
<dbReference type="AlphaFoldDB" id="A0A1V5T4C6"/>
<comment type="caution">
    <text evidence="2">The sequence shown here is derived from an EMBL/GenBank/DDBJ whole genome shotgun (WGS) entry which is preliminary data.</text>
</comment>
<feature type="region of interest" description="Disordered" evidence="1">
    <location>
        <begin position="44"/>
        <end position="98"/>
    </location>
</feature>
<gene>
    <name evidence="2" type="ORF">BWY41_00047</name>
</gene>
<feature type="compositionally biased region" description="Polar residues" evidence="1">
    <location>
        <begin position="64"/>
        <end position="73"/>
    </location>
</feature>
<feature type="compositionally biased region" description="Acidic residues" evidence="1">
    <location>
        <begin position="82"/>
        <end position="98"/>
    </location>
</feature>
<proteinExistence type="predicted"/>
<reference evidence="2" key="1">
    <citation type="submission" date="2017-02" db="EMBL/GenBank/DDBJ databases">
        <title>Delving into the versatile metabolic prowess of the omnipresent phylum Bacteroidetes.</title>
        <authorList>
            <person name="Nobu M.K."/>
            <person name="Mei R."/>
            <person name="Narihiro T."/>
            <person name="Kuroda K."/>
            <person name="Liu W.-T."/>
        </authorList>
    </citation>
    <scope>NUCLEOTIDE SEQUENCE</scope>
    <source>
        <strain evidence="2">ADurb.Bin276</strain>
    </source>
</reference>
<evidence type="ECO:0000256" key="1">
    <source>
        <dbReference type="SAM" id="MobiDB-lite"/>
    </source>
</evidence>
<dbReference type="Proteomes" id="UP000485569">
    <property type="component" value="Unassembled WGS sequence"/>
</dbReference>
<evidence type="ECO:0000313" key="2">
    <source>
        <dbReference type="EMBL" id="OQA61620.1"/>
    </source>
</evidence>
<organism evidence="2">
    <name type="scientific">Candidatus Atribacter allofermentans</name>
    <dbReference type="NCBI Taxonomy" id="1852833"/>
    <lineage>
        <taxon>Bacteria</taxon>
        <taxon>Pseudomonadati</taxon>
        <taxon>Atribacterota</taxon>
        <taxon>Atribacteria</taxon>
        <taxon>Atribacterales</taxon>
        <taxon>Atribacteraceae</taxon>
        <taxon>Atribacter</taxon>
    </lineage>
</organism>
<sequence>MNKGIKEIMMAMGKDDGGTEVKSASLPKKKKVYVDEDVYNRLMQNGEATDADSDVDQEPDVTTMEKTSIAKTNPENEKTDISEEEEMPEDIEFDDDEDDSMIKKMGRLFGNDLSKIMKKKVRGE</sequence>
<protein>
    <submittedName>
        <fullName evidence="2">Uncharacterized protein</fullName>
    </submittedName>
</protein>
<accession>A0A1V5T4C6</accession>
<name>A0A1V5T4C6_9BACT</name>
<dbReference type="EMBL" id="MWBQ01000014">
    <property type="protein sequence ID" value="OQA61620.1"/>
    <property type="molecule type" value="Genomic_DNA"/>
</dbReference>